<evidence type="ECO:0000256" key="2">
    <source>
        <dbReference type="ARBA" id="ARBA00022475"/>
    </source>
</evidence>
<keyword evidence="3 7" id="KW-0812">Transmembrane</keyword>
<feature type="compositionally biased region" description="Polar residues" evidence="6">
    <location>
        <begin position="125"/>
        <end position="141"/>
    </location>
</feature>
<dbReference type="AlphaFoldDB" id="A0A2U1T3Q2"/>
<accession>A0A2U1T3Q2</accession>
<evidence type="ECO:0000256" key="7">
    <source>
        <dbReference type="SAM" id="Phobius"/>
    </source>
</evidence>
<keyword evidence="2" id="KW-1003">Cell membrane</keyword>
<evidence type="ECO:0000256" key="1">
    <source>
        <dbReference type="ARBA" id="ARBA00004651"/>
    </source>
</evidence>
<keyword evidence="5 7" id="KW-0472">Membrane</keyword>
<dbReference type="Pfam" id="PF01810">
    <property type="entry name" value="LysE"/>
    <property type="match status" value="1"/>
</dbReference>
<comment type="subcellular location">
    <subcellularLocation>
        <location evidence="1">Cell membrane</location>
        <topology evidence="1">Multi-pass membrane protein</topology>
    </subcellularLocation>
</comment>
<feature type="region of interest" description="Disordered" evidence="6">
    <location>
        <begin position="123"/>
        <end position="149"/>
    </location>
</feature>
<dbReference type="PANTHER" id="PTHR30086">
    <property type="entry name" value="ARGININE EXPORTER PROTEIN ARGO"/>
    <property type="match status" value="1"/>
</dbReference>
<evidence type="ECO:0000256" key="6">
    <source>
        <dbReference type="SAM" id="MobiDB-lite"/>
    </source>
</evidence>
<gene>
    <name evidence="8" type="ORF">DF220_05900</name>
</gene>
<name>A0A2U1T3Q2_9MICO</name>
<evidence type="ECO:0000256" key="4">
    <source>
        <dbReference type="ARBA" id="ARBA00022989"/>
    </source>
</evidence>
<evidence type="ECO:0000256" key="3">
    <source>
        <dbReference type="ARBA" id="ARBA00022692"/>
    </source>
</evidence>
<keyword evidence="4 7" id="KW-1133">Transmembrane helix</keyword>
<dbReference type="PANTHER" id="PTHR30086:SF20">
    <property type="entry name" value="ARGININE EXPORTER PROTEIN ARGO-RELATED"/>
    <property type="match status" value="1"/>
</dbReference>
<sequence>MAAGFGVGFGLIVAIGAQNAFILRSGVRRQHLLAVVLVCAISDVVLITSGIAGIGALLDSAPWVISLIRWGGVAFLTAYGLMAAWRAWRPRARGLTVEDTHDDATERESAPVVALAPAHDAAMGASTSPRGTTSESGTTMVQAPPRPAAARRGMRTRSTLVTAVLTALAFTWLNPHTYLDAVVLLGSIANTHGDSGRWMFGLGAITASFVWFTLIGFGSRLLAHRLASPTAWRILDGIIAVVMLSIALSLALSS</sequence>
<dbReference type="GO" id="GO:0015171">
    <property type="term" value="F:amino acid transmembrane transporter activity"/>
    <property type="evidence" value="ECO:0007669"/>
    <property type="project" value="TreeGrafter"/>
</dbReference>
<dbReference type="InterPro" id="IPR001123">
    <property type="entry name" value="LeuE-type"/>
</dbReference>
<feature type="transmembrane region" description="Helical" evidence="7">
    <location>
        <begin position="6"/>
        <end position="23"/>
    </location>
</feature>
<comment type="caution">
    <text evidence="8">The sequence shown here is derived from an EMBL/GenBank/DDBJ whole genome shotgun (WGS) entry which is preliminary data.</text>
</comment>
<feature type="transmembrane region" description="Helical" evidence="7">
    <location>
        <begin position="160"/>
        <end position="178"/>
    </location>
</feature>
<proteinExistence type="predicted"/>
<reference evidence="9" key="1">
    <citation type="submission" date="2018-04" db="EMBL/GenBank/DDBJ databases">
        <authorList>
            <person name="Liu S."/>
            <person name="Wang Z."/>
            <person name="Li J."/>
        </authorList>
    </citation>
    <scope>NUCLEOTIDE SEQUENCE [LARGE SCALE GENOMIC DNA]</scope>
    <source>
        <strain evidence="9">S1194</strain>
    </source>
</reference>
<protein>
    <submittedName>
        <fullName evidence="8">Amino acid transporter</fullName>
    </submittedName>
</protein>
<keyword evidence="9" id="KW-1185">Reference proteome</keyword>
<feature type="transmembrane region" description="Helical" evidence="7">
    <location>
        <begin position="198"/>
        <end position="222"/>
    </location>
</feature>
<dbReference type="GO" id="GO:0005886">
    <property type="term" value="C:plasma membrane"/>
    <property type="evidence" value="ECO:0007669"/>
    <property type="project" value="UniProtKB-SubCell"/>
</dbReference>
<evidence type="ECO:0000256" key="5">
    <source>
        <dbReference type="ARBA" id="ARBA00023136"/>
    </source>
</evidence>
<evidence type="ECO:0000313" key="8">
    <source>
        <dbReference type="EMBL" id="PWB98470.1"/>
    </source>
</evidence>
<evidence type="ECO:0000313" key="9">
    <source>
        <dbReference type="Proteomes" id="UP000244978"/>
    </source>
</evidence>
<feature type="transmembrane region" description="Helical" evidence="7">
    <location>
        <begin position="234"/>
        <end position="252"/>
    </location>
</feature>
<dbReference type="Proteomes" id="UP000244978">
    <property type="component" value="Unassembled WGS sequence"/>
</dbReference>
<organism evidence="8 9">
    <name type="scientific">Homoserinimonas hongtaonis</name>
    <dbReference type="NCBI Taxonomy" id="2079791"/>
    <lineage>
        <taxon>Bacteria</taxon>
        <taxon>Bacillati</taxon>
        <taxon>Actinomycetota</taxon>
        <taxon>Actinomycetes</taxon>
        <taxon>Micrococcales</taxon>
        <taxon>Microbacteriaceae</taxon>
        <taxon>Homoserinimonas</taxon>
    </lineage>
</organism>
<dbReference type="EMBL" id="QEEX01000001">
    <property type="protein sequence ID" value="PWB98470.1"/>
    <property type="molecule type" value="Genomic_DNA"/>
</dbReference>
<feature type="transmembrane region" description="Helical" evidence="7">
    <location>
        <begin position="63"/>
        <end position="85"/>
    </location>
</feature>
<feature type="transmembrane region" description="Helical" evidence="7">
    <location>
        <begin position="32"/>
        <end position="57"/>
    </location>
</feature>